<dbReference type="Pfam" id="PF00356">
    <property type="entry name" value="LacI"/>
    <property type="match status" value="1"/>
</dbReference>
<reference evidence="6 7" key="1">
    <citation type="submission" date="2018-06" db="EMBL/GenBank/DDBJ databases">
        <authorList>
            <consortium name="Pathogen Informatics"/>
            <person name="Doyle S."/>
        </authorList>
    </citation>
    <scope>NUCLEOTIDE SEQUENCE [LARGE SCALE GENOMIC DNA]</scope>
    <source>
        <strain evidence="6 7">NCTC13229</strain>
    </source>
</reference>
<evidence type="ECO:0000256" key="2">
    <source>
        <dbReference type="ARBA" id="ARBA00023125"/>
    </source>
</evidence>
<evidence type="ECO:0000313" key="6">
    <source>
        <dbReference type="EMBL" id="SPZ43402.1"/>
    </source>
</evidence>
<dbReference type="AlphaFoldDB" id="A0AB38FQY6"/>
<dbReference type="SMART" id="SM00354">
    <property type="entry name" value="HTH_LACI"/>
    <property type="match status" value="1"/>
</dbReference>
<dbReference type="PROSITE" id="PS50932">
    <property type="entry name" value="HTH_LACI_2"/>
    <property type="match status" value="1"/>
</dbReference>
<feature type="compositionally biased region" description="Basic residues" evidence="4">
    <location>
        <begin position="337"/>
        <end position="348"/>
    </location>
</feature>
<organism evidence="6 7">
    <name type="scientific">Rhodococcus wratislaviensis</name>
    <name type="common">Tsukamurella wratislaviensis</name>
    <dbReference type="NCBI Taxonomy" id="44752"/>
    <lineage>
        <taxon>Bacteria</taxon>
        <taxon>Bacillati</taxon>
        <taxon>Actinomycetota</taxon>
        <taxon>Actinomycetes</taxon>
        <taxon>Mycobacteriales</taxon>
        <taxon>Nocardiaceae</taxon>
        <taxon>Rhodococcus</taxon>
    </lineage>
</organism>
<dbReference type="SUPFAM" id="SSF53822">
    <property type="entry name" value="Periplasmic binding protein-like I"/>
    <property type="match status" value="1"/>
</dbReference>
<dbReference type="InterPro" id="IPR028082">
    <property type="entry name" value="Peripla_BP_I"/>
</dbReference>
<dbReference type="GO" id="GO:0000976">
    <property type="term" value="F:transcription cis-regulatory region binding"/>
    <property type="evidence" value="ECO:0007669"/>
    <property type="project" value="TreeGrafter"/>
</dbReference>
<dbReference type="InterPro" id="IPR010982">
    <property type="entry name" value="Lambda_DNA-bd_dom_sf"/>
</dbReference>
<evidence type="ECO:0000259" key="5">
    <source>
        <dbReference type="PROSITE" id="PS50932"/>
    </source>
</evidence>
<dbReference type="Pfam" id="PF13377">
    <property type="entry name" value="Peripla_BP_3"/>
    <property type="match status" value="1"/>
</dbReference>
<feature type="region of interest" description="Disordered" evidence="4">
    <location>
        <begin position="312"/>
        <end position="348"/>
    </location>
</feature>
<feature type="domain" description="HTH lacI-type" evidence="5">
    <location>
        <begin position="3"/>
        <end position="58"/>
    </location>
</feature>
<evidence type="ECO:0000256" key="3">
    <source>
        <dbReference type="ARBA" id="ARBA00023163"/>
    </source>
</evidence>
<dbReference type="EMBL" id="UAUI01000029">
    <property type="protein sequence ID" value="SPZ43402.1"/>
    <property type="molecule type" value="Genomic_DNA"/>
</dbReference>
<dbReference type="InterPro" id="IPR000843">
    <property type="entry name" value="HTH_LacI"/>
</dbReference>
<evidence type="ECO:0000256" key="4">
    <source>
        <dbReference type="SAM" id="MobiDB-lite"/>
    </source>
</evidence>
<dbReference type="Proteomes" id="UP000251211">
    <property type="component" value="Unassembled WGS sequence"/>
</dbReference>
<evidence type="ECO:0000313" key="7">
    <source>
        <dbReference type="Proteomes" id="UP000251211"/>
    </source>
</evidence>
<dbReference type="PANTHER" id="PTHR30146">
    <property type="entry name" value="LACI-RELATED TRANSCRIPTIONAL REPRESSOR"/>
    <property type="match status" value="1"/>
</dbReference>
<feature type="compositionally biased region" description="Low complexity" evidence="4">
    <location>
        <begin position="327"/>
        <end position="336"/>
    </location>
</feature>
<dbReference type="Gene3D" id="1.10.260.40">
    <property type="entry name" value="lambda repressor-like DNA-binding domains"/>
    <property type="match status" value="1"/>
</dbReference>
<keyword evidence="1" id="KW-0805">Transcription regulation</keyword>
<dbReference type="Gene3D" id="3.40.50.2300">
    <property type="match status" value="2"/>
</dbReference>
<dbReference type="PANTHER" id="PTHR30146:SF138">
    <property type="entry name" value="TRANSCRIPTIONAL REGULATORY PROTEIN"/>
    <property type="match status" value="1"/>
</dbReference>
<dbReference type="CDD" id="cd01392">
    <property type="entry name" value="HTH_LacI"/>
    <property type="match status" value="1"/>
</dbReference>
<comment type="caution">
    <text evidence="6">The sequence shown here is derived from an EMBL/GenBank/DDBJ whole genome shotgun (WGS) entry which is preliminary data.</text>
</comment>
<dbReference type="RefSeq" id="WP_112302429.1">
    <property type="nucleotide sequence ID" value="NZ_QTTP01000001.1"/>
</dbReference>
<sequence length="348" mass="36315">MAAKLKDVAQEAGVSLATASRAFSSVDMLAPDTRRRVLEAAQRVGYDMPAPHRSRTIAVLVPDVSNAVYAAMLRTIQEKLWPGRHRMLLADTSEDPARETELLETLGREADGVILCSPRSDPAAAGRAVGSTPLVVVNGEAEQAPVVLMDVEQGLRQATEHLQSLGHDSLVYVPGPAASWANRTRCQILTDLAAQRQLDLTVVGNQSADVHGGLASAAAVAASGATAVIAYNDLVAMGIQAGIRTLGYRCPDDISIVGIDNVDVAAASDPGLTTVQVDIDKSGSLSLAMVMDQIDGKPVHTGPVRLGSQLIVRGSTAPPPDSGTESVTADAVAGAVRGRRPRTGSTRR</sequence>
<dbReference type="SUPFAM" id="SSF47413">
    <property type="entry name" value="lambda repressor-like DNA-binding domains"/>
    <property type="match status" value="1"/>
</dbReference>
<keyword evidence="2" id="KW-0238">DNA-binding</keyword>
<dbReference type="InterPro" id="IPR046335">
    <property type="entry name" value="LacI/GalR-like_sensor"/>
</dbReference>
<proteinExistence type="predicted"/>
<accession>A0AB38FQY6</accession>
<protein>
    <submittedName>
        <fullName evidence="6">LacI family transcription regulator</fullName>
    </submittedName>
</protein>
<keyword evidence="3" id="KW-0804">Transcription</keyword>
<name>A0AB38FQY6_RHOWR</name>
<evidence type="ECO:0000256" key="1">
    <source>
        <dbReference type="ARBA" id="ARBA00023015"/>
    </source>
</evidence>
<dbReference type="CDD" id="cd06267">
    <property type="entry name" value="PBP1_LacI_sugar_binding-like"/>
    <property type="match status" value="1"/>
</dbReference>
<dbReference type="GO" id="GO:0003700">
    <property type="term" value="F:DNA-binding transcription factor activity"/>
    <property type="evidence" value="ECO:0007669"/>
    <property type="project" value="TreeGrafter"/>
</dbReference>
<gene>
    <name evidence="6" type="primary">ccpA_1</name>
    <name evidence="6" type="ORF">NCTC13229_06937</name>
</gene>